<feature type="transmembrane region" description="Helical" evidence="1">
    <location>
        <begin position="6"/>
        <end position="25"/>
    </location>
</feature>
<accession>A0A3S5C101</accession>
<evidence type="ECO:0000313" key="2">
    <source>
        <dbReference type="EMBL" id="VEJ29744.1"/>
    </source>
</evidence>
<evidence type="ECO:0008006" key="4">
    <source>
        <dbReference type="Google" id="ProtNLM"/>
    </source>
</evidence>
<dbReference type="Proteomes" id="UP000270988">
    <property type="component" value="Chromosome"/>
</dbReference>
<dbReference type="STRING" id="762948.HMPREF0733_10007"/>
<name>A0A3S5C101_9MICC</name>
<protein>
    <recommendedName>
        <fullName evidence="4">Integral membrane protein</fullName>
    </recommendedName>
</protein>
<keyword evidence="1" id="KW-0472">Membrane</keyword>
<proteinExistence type="predicted"/>
<feature type="transmembrane region" description="Helical" evidence="1">
    <location>
        <begin position="37"/>
        <end position="53"/>
    </location>
</feature>
<feature type="transmembrane region" description="Helical" evidence="1">
    <location>
        <begin position="65"/>
        <end position="82"/>
    </location>
</feature>
<gene>
    <name evidence="2" type="ORF">NCTC10918_01014</name>
</gene>
<keyword evidence="1" id="KW-0812">Transmembrane</keyword>
<dbReference type="EMBL" id="LR134521">
    <property type="protein sequence ID" value="VEJ29744.1"/>
    <property type="molecule type" value="Genomic_DNA"/>
</dbReference>
<reference evidence="2 3" key="1">
    <citation type="submission" date="2018-12" db="EMBL/GenBank/DDBJ databases">
        <authorList>
            <consortium name="Pathogen Informatics"/>
        </authorList>
    </citation>
    <scope>NUCLEOTIDE SEQUENCE [LARGE SCALE GENOMIC DNA]</scope>
    <source>
        <strain evidence="2 3">NCTC10918</strain>
    </source>
</reference>
<sequence length="115" mass="12103">MFLLNNVLVFLHIIGAAIIIGLWIAHFRTPKVLPGQFHASLLMLVTGLLLVGIAEVTGSPNHVKIAVKILIALSIAVAAFIGQRKYKAGEPISTGLAHAVGGLAVINVAVATIWH</sequence>
<organism evidence="2 3">
    <name type="scientific">Rothia dentocariosa</name>
    <dbReference type="NCBI Taxonomy" id="2047"/>
    <lineage>
        <taxon>Bacteria</taxon>
        <taxon>Bacillati</taxon>
        <taxon>Actinomycetota</taxon>
        <taxon>Actinomycetes</taxon>
        <taxon>Micrococcales</taxon>
        <taxon>Micrococcaceae</taxon>
        <taxon>Rothia</taxon>
    </lineage>
</organism>
<evidence type="ECO:0000256" key="1">
    <source>
        <dbReference type="SAM" id="Phobius"/>
    </source>
</evidence>
<evidence type="ECO:0000313" key="3">
    <source>
        <dbReference type="Proteomes" id="UP000270988"/>
    </source>
</evidence>
<dbReference type="AlphaFoldDB" id="A0A3S5C101"/>
<feature type="transmembrane region" description="Helical" evidence="1">
    <location>
        <begin position="94"/>
        <end position="114"/>
    </location>
</feature>
<keyword evidence="1" id="KW-1133">Transmembrane helix</keyword>